<accession>L8HAW9</accession>
<feature type="compositionally biased region" description="Low complexity" evidence="1">
    <location>
        <begin position="1"/>
        <end position="19"/>
    </location>
</feature>
<dbReference type="EMBL" id="KB007875">
    <property type="protein sequence ID" value="ELR22639.1"/>
    <property type="molecule type" value="Genomic_DNA"/>
</dbReference>
<reference evidence="2 3" key="1">
    <citation type="journal article" date="2013" name="Genome Biol.">
        <title>Genome of Acanthamoeba castellanii highlights extensive lateral gene transfer and early evolution of tyrosine kinase signaling.</title>
        <authorList>
            <person name="Clarke M."/>
            <person name="Lohan A.J."/>
            <person name="Liu B."/>
            <person name="Lagkouvardos I."/>
            <person name="Roy S."/>
            <person name="Zafar N."/>
            <person name="Bertelli C."/>
            <person name="Schilde C."/>
            <person name="Kianianmomeni A."/>
            <person name="Burglin T.R."/>
            <person name="Frech C."/>
            <person name="Turcotte B."/>
            <person name="Kopec K.O."/>
            <person name="Synnott J.M."/>
            <person name="Choo C."/>
            <person name="Paponov I."/>
            <person name="Finkler A."/>
            <person name="Soon Heng Tan C."/>
            <person name="Hutchins A.P."/>
            <person name="Weinmeier T."/>
            <person name="Rattei T."/>
            <person name="Chu J.S."/>
            <person name="Gimenez G."/>
            <person name="Irimia M."/>
            <person name="Rigden D.J."/>
            <person name="Fitzpatrick D.A."/>
            <person name="Lorenzo-Morales J."/>
            <person name="Bateman A."/>
            <person name="Chiu C.H."/>
            <person name="Tang P."/>
            <person name="Hegemann P."/>
            <person name="Fromm H."/>
            <person name="Raoult D."/>
            <person name="Greub G."/>
            <person name="Miranda-Saavedra D."/>
            <person name="Chen N."/>
            <person name="Nash P."/>
            <person name="Ginger M.L."/>
            <person name="Horn M."/>
            <person name="Schaap P."/>
            <person name="Caler L."/>
            <person name="Loftus B."/>
        </authorList>
    </citation>
    <scope>NUCLEOTIDE SEQUENCE [LARGE SCALE GENOMIC DNA]</scope>
    <source>
        <strain evidence="2 3">Neff</strain>
    </source>
</reference>
<proteinExistence type="predicted"/>
<organism evidence="2 3">
    <name type="scientific">Acanthamoeba castellanii (strain ATCC 30010 / Neff)</name>
    <dbReference type="NCBI Taxonomy" id="1257118"/>
    <lineage>
        <taxon>Eukaryota</taxon>
        <taxon>Amoebozoa</taxon>
        <taxon>Discosea</taxon>
        <taxon>Longamoebia</taxon>
        <taxon>Centramoebida</taxon>
        <taxon>Acanthamoebidae</taxon>
        <taxon>Acanthamoeba</taxon>
    </lineage>
</organism>
<name>L8HAW9_ACACF</name>
<dbReference type="VEuPathDB" id="AmoebaDB:ACA1_331760"/>
<keyword evidence="3" id="KW-1185">Reference proteome</keyword>
<dbReference type="AlphaFoldDB" id="L8HAW9"/>
<gene>
    <name evidence="2" type="ORF">ACA1_331760</name>
</gene>
<evidence type="ECO:0000313" key="2">
    <source>
        <dbReference type="EMBL" id="ELR22639.1"/>
    </source>
</evidence>
<dbReference type="RefSeq" id="XP_004367732.1">
    <property type="nucleotide sequence ID" value="XM_004367675.1"/>
</dbReference>
<protein>
    <submittedName>
        <fullName evidence="2">Uncharacterized protein</fullName>
    </submittedName>
</protein>
<dbReference type="Proteomes" id="UP000011083">
    <property type="component" value="Unassembled WGS sequence"/>
</dbReference>
<evidence type="ECO:0000256" key="1">
    <source>
        <dbReference type="SAM" id="MobiDB-lite"/>
    </source>
</evidence>
<evidence type="ECO:0000313" key="3">
    <source>
        <dbReference type="Proteomes" id="UP000011083"/>
    </source>
</evidence>
<feature type="non-terminal residue" evidence="2">
    <location>
        <position position="125"/>
    </location>
</feature>
<sequence length="125" mass="13868">GNPLRTTTRTTTTTEVTETTEIERRIIRNRSRSHSNPDPPNHDAMEMSHQAPQSSQPRRPSALRPVTRLRSQSTPTSGGWVMHSPVVAAGEESSGREEEEDADAMHLVRQPQQKGKMDIGFLVSA</sequence>
<dbReference type="KEGG" id="acan:ACA1_331760"/>
<dbReference type="GeneID" id="14923589"/>
<feature type="region of interest" description="Disordered" evidence="1">
    <location>
        <begin position="1"/>
        <end position="125"/>
    </location>
</feature>